<dbReference type="GO" id="GO:0016787">
    <property type="term" value="F:hydrolase activity"/>
    <property type="evidence" value="ECO:0007669"/>
    <property type="project" value="UniProtKB-KW"/>
</dbReference>
<gene>
    <name evidence="9" type="ORF">FHW18_002693</name>
</gene>
<dbReference type="Pfam" id="PF00293">
    <property type="entry name" value="NUDIX"/>
    <property type="match status" value="1"/>
</dbReference>
<comment type="caution">
    <text evidence="9">The sequence shown here is derived from an EMBL/GenBank/DDBJ whole genome shotgun (WGS) entry which is preliminary data.</text>
</comment>
<dbReference type="PROSITE" id="PS00893">
    <property type="entry name" value="NUDIX_BOX"/>
    <property type="match status" value="1"/>
</dbReference>
<keyword evidence="5 9" id="KW-0378">Hydrolase</keyword>
<evidence type="ECO:0000259" key="8">
    <source>
        <dbReference type="PROSITE" id="PS51462"/>
    </source>
</evidence>
<comment type="cofactor">
    <cofactor evidence="2">
        <name>Mg(2+)</name>
        <dbReference type="ChEBI" id="CHEBI:18420"/>
    </cofactor>
</comment>
<comment type="catalytic activity">
    <reaction evidence="1">
        <text>GDP-alpha-D-mannose + H2O = alpha-D-mannose 1-phosphate + GMP + 2 H(+)</text>
        <dbReference type="Rhea" id="RHEA:27978"/>
        <dbReference type="ChEBI" id="CHEBI:15377"/>
        <dbReference type="ChEBI" id="CHEBI:15378"/>
        <dbReference type="ChEBI" id="CHEBI:57527"/>
        <dbReference type="ChEBI" id="CHEBI:58115"/>
        <dbReference type="ChEBI" id="CHEBI:58409"/>
    </reaction>
</comment>
<dbReference type="AlphaFoldDB" id="A0A7Y9IUS8"/>
<evidence type="ECO:0000313" key="10">
    <source>
        <dbReference type="Proteomes" id="UP000542125"/>
    </source>
</evidence>
<proteinExistence type="inferred from homology"/>
<dbReference type="GO" id="GO:0019693">
    <property type="term" value="P:ribose phosphate metabolic process"/>
    <property type="evidence" value="ECO:0007669"/>
    <property type="project" value="TreeGrafter"/>
</dbReference>
<dbReference type="InterPro" id="IPR015797">
    <property type="entry name" value="NUDIX_hydrolase-like_dom_sf"/>
</dbReference>
<dbReference type="GO" id="GO:0005829">
    <property type="term" value="C:cytosol"/>
    <property type="evidence" value="ECO:0007669"/>
    <property type="project" value="TreeGrafter"/>
</dbReference>
<dbReference type="GO" id="GO:0006753">
    <property type="term" value="P:nucleoside phosphate metabolic process"/>
    <property type="evidence" value="ECO:0007669"/>
    <property type="project" value="TreeGrafter"/>
</dbReference>
<dbReference type="PANTHER" id="PTHR11839">
    <property type="entry name" value="UDP/ADP-SUGAR PYROPHOSPHATASE"/>
    <property type="match status" value="1"/>
</dbReference>
<protein>
    <recommendedName>
        <fullName evidence="4">GDP-mannose pyrophosphatase</fullName>
    </recommendedName>
    <alternativeName>
        <fullName evidence="6">GDP-mannose hydrolase</fullName>
    </alternativeName>
    <alternativeName>
        <fullName evidence="7">GDPMK</fullName>
    </alternativeName>
</protein>
<evidence type="ECO:0000256" key="7">
    <source>
        <dbReference type="ARBA" id="ARBA00032272"/>
    </source>
</evidence>
<evidence type="ECO:0000313" key="9">
    <source>
        <dbReference type="EMBL" id="NYE83422.1"/>
    </source>
</evidence>
<comment type="similarity">
    <text evidence="3">Belongs to the Nudix hydrolase family. NudK subfamily.</text>
</comment>
<accession>A0A7Y9IUS8</accession>
<sequence length="202" mass="22488">MTADELRKDLDAASARMKEATLTSESVFKGKLLDVWRDTARLPNGATSTREHFHHPGAAAIVPVLPDGRLVLVRQYRYPMHRAFVEFPAGKIDKGEAPLATAQRELLEETGYHGGKWTELTTIHNAIAYCDERIILFMAEGIEAGEQKLDENEFVEVFTATLEELLSWIAAGIVTDVKTIISAFFVEKFREGRGDQVPVKGS</sequence>
<feature type="domain" description="Nudix hydrolase" evidence="8">
    <location>
        <begin position="53"/>
        <end position="182"/>
    </location>
</feature>
<evidence type="ECO:0000256" key="1">
    <source>
        <dbReference type="ARBA" id="ARBA00000847"/>
    </source>
</evidence>
<evidence type="ECO:0000256" key="2">
    <source>
        <dbReference type="ARBA" id="ARBA00001946"/>
    </source>
</evidence>
<keyword evidence="10" id="KW-1185">Reference proteome</keyword>
<dbReference type="RefSeq" id="WP_257022016.1">
    <property type="nucleotide sequence ID" value="NZ_JACBYR010000001.1"/>
</dbReference>
<dbReference type="InterPro" id="IPR020084">
    <property type="entry name" value="NUDIX_hydrolase_CS"/>
</dbReference>
<dbReference type="EMBL" id="JACBYR010000001">
    <property type="protein sequence ID" value="NYE83422.1"/>
    <property type="molecule type" value="Genomic_DNA"/>
</dbReference>
<dbReference type="PANTHER" id="PTHR11839:SF18">
    <property type="entry name" value="NUDIX HYDROLASE DOMAIN-CONTAINING PROTEIN"/>
    <property type="match status" value="1"/>
</dbReference>
<dbReference type="PROSITE" id="PS51462">
    <property type="entry name" value="NUDIX"/>
    <property type="match status" value="1"/>
</dbReference>
<evidence type="ECO:0000256" key="6">
    <source>
        <dbReference type="ARBA" id="ARBA00032162"/>
    </source>
</evidence>
<reference evidence="9 10" key="1">
    <citation type="submission" date="2020-07" db="EMBL/GenBank/DDBJ databases">
        <title>Genomic Encyclopedia of Type Strains, Phase IV (KMG-V): Genome sequencing to study the core and pangenomes of soil and plant-associated prokaryotes.</title>
        <authorList>
            <person name="Whitman W."/>
        </authorList>
    </citation>
    <scope>NUCLEOTIDE SEQUENCE [LARGE SCALE GENOMIC DNA]</scope>
    <source>
        <strain evidence="9 10">SAS40</strain>
    </source>
</reference>
<evidence type="ECO:0000256" key="4">
    <source>
        <dbReference type="ARBA" id="ARBA00016377"/>
    </source>
</evidence>
<evidence type="ECO:0000256" key="3">
    <source>
        <dbReference type="ARBA" id="ARBA00007275"/>
    </source>
</evidence>
<organism evidence="9 10">
    <name type="scientific">Pigmentiphaga litoralis</name>
    <dbReference type="NCBI Taxonomy" id="516702"/>
    <lineage>
        <taxon>Bacteria</taxon>
        <taxon>Pseudomonadati</taxon>
        <taxon>Pseudomonadota</taxon>
        <taxon>Betaproteobacteria</taxon>
        <taxon>Burkholderiales</taxon>
        <taxon>Alcaligenaceae</taxon>
        <taxon>Pigmentiphaga</taxon>
    </lineage>
</organism>
<dbReference type="Proteomes" id="UP000542125">
    <property type="component" value="Unassembled WGS sequence"/>
</dbReference>
<evidence type="ECO:0000256" key="5">
    <source>
        <dbReference type="ARBA" id="ARBA00022801"/>
    </source>
</evidence>
<dbReference type="Gene3D" id="3.90.79.10">
    <property type="entry name" value="Nucleoside Triphosphate Pyrophosphohydrolase"/>
    <property type="match status" value="1"/>
</dbReference>
<dbReference type="SUPFAM" id="SSF55811">
    <property type="entry name" value="Nudix"/>
    <property type="match status" value="1"/>
</dbReference>
<name>A0A7Y9IUS8_9BURK</name>
<dbReference type="InterPro" id="IPR000086">
    <property type="entry name" value="NUDIX_hydrolase_dom"/>
</dbReference>